<gene>
    <name evidence="1" type="ORF">E1B28_009354</name>
</gene>
<organism evidence="1 2">
    <name type="scientific">Marasmius oreades</name>
    <name type="common">fairy-ring Marasmius</name>
    <dbReference type="NCBI Taxonomy" id="181124"/>
    <lineage>
        <taxon>Eukaryota</taxon>
        <taxon>Fungi</taxon>
        <taxon>Dikarya</taxon>
        <taxon>Basidiomycota</taxon>
        <taxon>Agaricomycotina</taxon>
        <taxon>Agaricomycetes</taxon>
        <taxon>Agaricomycetidae</taxon>
        <taxon>Agaricales</taxon>
        <taxon>Marasmiineae</taxon>
        <taxon>Marasmiaceae</taxon>
        <taxon>Marasmius</taxon>
    </lineage>
</organism>
<keyword evidence="2" id="KW-1185">Reference proteome</keyword>
<dbReference type="OrthoDB" id="3065056at2759"/>
<proteinExistence type="predicted"/>
<dbReference type="Proteomes" id="UP001049176">
    <property type="component" value="Chromosome 5"/>
</dbReference>
<dbReference type="KEGG" id="more:E1B28_009354"/>
<evidence type="ECO:0000313" key="2">
    <source>
        <dbReference type="Proteomes" id="UP001049176"/>
    </source>
</evidence>
<comment type="caution">
    <text evidence="1">The sequence shown here is derived from an EMBL/GenBank/DDBJ whole genome shotgun (WGS) entry which is preliminary data.</text>
</comment>
<dbReference type="GeneID" id="66078430"/>
<dbReference type="EMBL" id="CM032185">
    <property type="protein sequence ID" value="KAG7093062.1"/>
    <property type="molecule type" value="Genomic_DNA"/>
</dbReference>
<dbReference type="AlphaFoldDB" id="A0A9P7USR1"/>
<protein>
    <submittedName>
        <fullName evidence="1">Uncharacterized protein</fullName>
    </submittedName>
</protein>
<sequence length="175" mass="20260">MMACEEVFPSKDIKPVYTIEPVSSSKWAADDTEPMQIYVFPHAELFIRGKHGADVPRWRTDPENTILLSSLLVNDFYLNQFSYDVQMGRFVTFPGISPKAKSFLQTCHLRTTSTSNVYMTRHFRQCLKVHCFFGDIGAENDLDEIWARTSEWNEDIPPEDRDIIDVALRRWYGAA</sequence>
<reference evidence="1" key="1">
    <citation type="journal article" date="2021" name="Genome Biol. Evol.">
        <title>The assembled and annotated genome of the fairy-ring fungus Marasmius oreades.</title>
        <authorList>
            <person name="Hiltunen M."/>
            <person name="Ament-Velasquez S.L."/>
            <person name="Johannesson H."/>
        </authorList>
    </citation>
    <scope>NUCLEOTIDE SEQUENCE</scope>
    <source>
        <strain evidence="1">03SP1</strain>
    </source>
</reference>
<accession>A0A9P7USR1</accession>
<dbReference type="RefSeq" id="XP_043009532.1">
    <property type="nucleotide sequence ID" value="XM_043154241.1"/>
</dbReference>
<name>A0A9P7USR1_9AGAR</name>
<evidence type="ECO:0000313" key="1">
    <source>
        <dbReference type="EMBL" id="KAG7093062.1"/>
    </source>
</evidence>